<keyword evidence="3 4" id="KW-0833">Ubl conjugation pathway</keyword>
<evidence type="ECO:0000256" key="2">
    <source>
        <dbReference type="ARBA" id="ARBA00009993"/>
    </source>
</evidence>
<feature type="domain" description="SKP1 component dimerisation" evidence="5">
    <location>
        <begin position="117"/>
        <end position="163"/>
    </location>
</feature>
<dbReference type="OrthoDB" id="2342932at2759"/>
<evidence type="ECO:0000256" key="4">
    <source>
        <dbReference type="PIRNR" id="PIRNR028729"/>
    </source>
</evidence>
<dbReference type="AlphaFoldDB" id="A0A9E7J9W1"/>
<comment type="function">
    <text evidence="4">Involved in ubiquitination and subsequent proteasomal degradation of target proteins. Together with CUL1, RBX1 and a F-box protein, it forms a SCF E3 ubiquitin ligase complex. The functional specificity of this complex depends on the type of F-box protein. In the SCF complex, it serves as an adapter that links the F-box protein to CUL1.</text>
</comment>
<evidence type="ECO:0000259" key="5">
    <source>
        <dbReference type="Pfam" id="PF01466"/>
    </source>
</evidence>
<gene>
    <name evidence="7" type="ORF">MUK42_25315</name>
</gene>
<evidence type="ECO:0000313" key="8">
    <source>
        <dbReference type="Proteomes" id="UP001055439"/>
    </source>
</evidence>
<comment type="similarity">
    <text evidence="2 4">Belongs to the SKP1 family.</text>
</comment>
<name>A0A9E7J9W1_9LILI</name>
<dbReference type="CDD" id="cd18322">
    <property type="entry name" value="BTB_POZ_SKP1"/>
    <property type="match status" value="1"/>
</dbReference>
<comment type="pathway">
    <text evidence="1 4">Protein modification; protein ubiquitination.</text>
</comment>
<evidence type="ECO:0000256" key="3">
    <source>
        <dbReference type="ARBA" id="ARBA00022786"/>
    </source>
</evidence>
<dbReference type="InterPro" id="IPR001232">
    <property type="entry name" value="SKP1-like"/>
</dbReference>
<protein>
    <recommendedName>
        <fullName evidence="4">SKP1-like protein</fullName>
    </recommendedName>
</protein>
<dbReference type="Gene3D" id="3.30.710.10">
    <property type="entry name" value="Potassium Channel Kv1.1, Chain A"/>
    <property type="match status" value="1"/>
</dbReference>
<dbReference type="PANTHER" id="PTHR11165">
    <property type="entry name" value="SKP1"/>
    <property type="match status" value="1"/>
</dbReference>
<dbReference type="EMBL" id="CP097502">
    <property type="protein sequence ID" value="URD73393.1"/>
    <property type="molecule type" value="Genomic_DNA"/>
</dbReference>
<dbReference type="GO" id="GO:0009867">
    <property type="term" value="P:jasmonic acid mediated signaling pathway"/>
    <property type="evidence" value="ECO:0007669"/>
    <property type="project" value="UniProtKB-ARBA"/>
</dbReference>
<organism evidence="7 8">
    <name type="scientific">Musa troglodytarum</name>
    <name type="common">fe'i banana</name>
    <dbReference type="NCBI Taxonomy" id="320322"/>
    <lineage>
        <taxon>Eukaryota</taxon>
        <taxon>Viridiplantae</taxon>
        <taxon>Streptophyta</taxon>
        <taxon>Embryophyta</taxon>
        <taxon>Tracheophyta</taxon>
        <taxon>Spermatophyta</taxon>
        <taxon>Magnoliopsida</taxon>
        <taxon>Liliopsida</taxon>
        <taxon>Zingiberales</taxon>
        <taxon>Musaceae</taxon>
        <taxon>Musa</taxon>
    </lineage>
</organism>
<dbReference type="Pfam" id="PF03931">
    <property type="entry name" value="Skp1_POZ"/>
    <property type="match status" value="1"/>
</dbReference>
<dbReference type="PIRSF" id="PIRSF028729">
    <property type="entry name" value="E3_ubiquit_lig_SCF_Skp"/>
    <property type="match status" value="1"/>
</dbReference>
<dbReference type="InterPro" id="IPR016072">
    <property type="entry name" value="Skp1_comp_dimer"/>
</dbReference>
<evidence type="ECO:0000259" key="6">
    <source>
        <dbReference type="Pfam" id="PF03931"/>
    </source>
</evidence>
<dbReference type="SMART" id="SM00512">
    <property type="entry name" value="Skp1"/>
    <property type="match status" value="1"/>
</dbReference>
<dbReference type="GO" id="GO:0006511">
    <property type="term" value="P:ubiquitin-dependent protein catabolic process"/>
    <property type="evidence" value="ECO:0007669"/>
    <property type="project" value="InterPro"/>
</dbReference>
<evidence type="ECO:0000313" key="7">
    <source>
        <dbReference type="EMBL" id="URD73393.1"/>
    </source>
</evidence>
<comment type="subunit">
    <text evidence="4">Part of a SCF (SKP1-cullin-F-box) protein ligase complex.</text>
</comment>
<dbReference type="InterPro" id="IPR036296">
    <property type="entry name" value="SKP1-like_dim_sf"/>
</dbReference>
<dbReference type="GO" id="GO:0016567">
    <property type="term" value="P:protein ubiquitination"/>
    <property type="evidence" value="ECO:0007669"/>
    <property type="project" value="UniProtKB-UniRule"/>
</dbReference>
<dbReference type="Proteomes" id="UP001055439">
    <property type="component" value="Chromosome 1"/>
</dbReference>
<dbReference type="InterPro" id="IPR016073">
    <property type="entry name" value="Skp1_comp_POZ"/>
</dbReference>
<dbReference type="InterPro" id="IPR016897">
    <property type="entry name" value="SKP1"/>
</dbReference>
<evidence type="ECO:0000256" key="1">
    <source>
        <dbReference type="ARBA" id="ARBA00004906"/>
    </source>
</evidence>
<dbReference type="Pfam" id="PF01466">
    <property type="entry name" value="Skp1"/>
    <property type="match status" value="1"/>
</dbReference>
<sequence length="165" mass="18656">MASGDNARKIVKLRSSDGILFEVDEAVARQHSQSIGNLIEDDCATGVIPIYNVTGRILRMLLEYMENHANATNNGVFGGPDPVLAHRLKKWDAEFINVDNDTLFDLLEAADYLNVSSLLELTVKTIAGNMKGKTPEEIRDTFDIVCDYTPEEEQEVRRQYFWAFR</sequence>
<dbReference type="InterPro" id="IPR011333">
    <property type="entry name" value="SKP1/BTB/POZ_sf"/>
</dbReference>
<proteinExistence type="inferred from homology"/>
<feature type="domain" description="SKP1 component POZ" evidence="6">
    <location>
        <begin position="10"/>
        <end position="69"/>
    </location>
</feature>
<accession>A0A9E7J9W1</accession>
<reference evidence="7" key="1">
    <citation type="submission" date="2022-05" db="EMBL/GenBank/DDBJ databases">
        <title>The Musa troglodytarum L. genome provides insights into the mechanism of non-climacteric behaviour and enrichment of carotenoids.</title>
        <authorList>
            <person name="Wang J."/>
        </authorList>
    </citation>
    <scope>NUCLEOTIDE SEQUENCE</scope>
    <source>
        <tissue evidence="7">Leaf</tissue>
    </source>
</reference>
<dbReference type="SUPFAM" id="SSF54695">
    <property type="entry name" value="POZ domain"/>
    <property type="match status" value="1"/>
</dbReference>
<keyword evidence="8" id="KW-1185">Reference proteome</keyword>
<dbReference type="SUPFAM" id="SSF81382">
    <property type="entry name" value="Skp1 dimerisation domain-like"/>
    <property type="match status" value="1"/>
</dbReference>